<keyword evidence="1" id="KW-0812">Transmembrane</keyword>
<keyword evidence="1" id="KW-1133">Transmembrane helix</keyword>
<keyword evidence="1" id="KW-0472">Membrane</keyword>
<sequence>MARKFVPGVKPVKEIRNDLILSIVLTILFIVSLPWGLKLRKEPLKEDQDVGVSLLVVAGLTGIAGIYGLITSWNNIKIRFKQSQKKKRM</sequence>
<feature type="transmembrane region" description="Helical" evidence="1">
    <location>
        <begin position="20"/>
        <end position="37"/>
    </location>
</feature>
<accession>A0ABQ5K4A1</accession>
<organism evidence="2 3">
    <name type="scientific">Aduncisulcus paluster</name>
    <dbReference type="NCBI Taxonomy" id="2918883"/>
    <lineage>
        <taxon>Eukaryota</taxon>
        <taxon>Metamonada</taxon>
        <taxon>Carpediemonas-like organisms</taxon>
        <taxon>Aduncisulcus</taxon>
    </lineage>
</organism>
<dbReference type="EMBL" id="BQXS01012645">
    <property type="protein sequence ID" value="GKT26294.1"/>
    <property type="molecule type" value="Genomic_DNA"/>
</dbReference>
<dbReference type="Proteomes" id="UP001057375">
    <property type="component" value="Unassembled WGS sequence"/>
</dbReference>
<reference evidence="2" key="1">
    <citation type="submission" date="2022-03" db="EMBL/GenBank/DDBJ databases">
        <title>Draft genome sequence of Aduncisulcus paluster, a free-living microaerophilic Fornicata.</title>
        <authorList>
            <person name="Yuyama I."/>
            <person name="Kume K."/>
            <person name="Tamura T."/>
            <person name="Inagaki Y."/>
            <person name="Hashimoto T."/>
        </authorList>
    </citation>
    <scope>NUCLEOTIDE SEQUENCE</scope>
    <source>
        <strain evidence="2">NY0171</strain>
    </source>
</reference>
<evidence type="ECO:0000256" key="1">
    <source>
        <dbReference type="SAM" id="Phobius"/>
    </source>
</evidence>
<gene>
    <name evidence="2" type="ORF">ADUPG1_013310</name>
</gene>
<evidence type="ECO:0000313" key="3">
    <source>
        <dbReference type="Proteomes" id="UP001057375"/>
    </source>
</evidence>
<evidence type="ECO:0000313" key="2">
    <source>
        <dbReference type="EMBL" id="GKT26294.1"/>
    </source>
</evidence>
<comment type="caution">
    <text evidence="2">The sequence shown here is derived from an EMBL/GenBank/DDBJ whole genome shotgun (WGS) entry which is preliminary data.</text>
</comment>
<proteinExistence type="predicted"/>
<feature type="transmembrane region" description="Helical" evidence="1">
    <location>
        <begin position="52"/>
        <end position="76"/>
    </location>
</feature>
<keyword evidence="3" id="KW-1185">Reference proteome</keyword>
<name>A0ABQ5K4A1_9EUKA</name>
<protein>
    <submittedName>
        <fullName evidence="2">Uncharacterized protein</fullName>
    </submittedName>
</protein>